<dbReference type="GO" id="GO:0006099">
    <property type="term" value="P:tricarboxylic acid cycle"/>
    <property type="evidence" value="ECO:0007669"/>
    <property type="project" value="UniProtKB-KW"/>
</dbReference>
<dbReference type="EC" id="4.2.1.3" evidence="5"/>
<evidence type="ECO:0000256" key="7">
    <source>
        <dbReference type="ARBA" id="ARBA00017240"/>
    </source>
</evidence>
<keyword evidence="8" id="KW-0816">Tricarboxylic acid cycle</keyword>
<dbReference type="GO" id="GO:0047547">
    <property type="term" value="F:2-methylcitrate dehydratase activity"/>
    <property type="evidence" value="ECO:0007669"/>
    <property type="project" value="UniProtKB-EC"/>
</dbReference>
<dbReference type="SUPFAM" id="SSF103378">
    <property type="entry name" value="2-methylcitrate dehydratase PrpD"/>
    <property type="match status" value="1"/>
</dbReference>
<dbReference type="NCBIfam" id="TIGR02330">
    <property type="entry name" value="prpD"/>
    <property type="match status" value="1"/>
</dbReference>
<dbReference type="GO" id="GO:0051537">
    <property type="term" value="F:2 iron, 2 sulfur cluster binding"/>
    <property type="evidence" value="ECO:0007669"/>
    <property type="project" value="InterPro"/>
</dbReference>
<dbReference type="UniPathway" id="UPA00946"/>
<dbReference type="PANTHER" id="PTHR16943">
    <property type="entry name" value="2-METHYLCITRATE DEHYDRATASE-RELATED"/>
    <property type="match status" value="1"/>
</dbReference>
<dbReference type="EMBL" id="CP011002">
    <property type="protein sequence ID" value="AKO65246.1"/>
    <property type="molecule type" value="Genomic_DNA"/>
</dbReference>
<evidence type="ECO:0000256" key="5">
    <source>
        <dbReference type="ARBA" id="ARBA00012926"/>
    </source>
</evidence>
<name>A0A0H4IWA4_9PROT</name>
<protein>
    <recommendedName>
        <fullName evidence="7">2-methylcitrate dehydratase</fullName>
        <ecNumber evidence="5">4.2.1.3</ecNumber>
        <ecNumber evidence="6">4.2.1.79</ecNumber>
    </recommendedName>
</protein>
<dbReference type="Pfam" id="PF03972">
    <property type="entry name" value="MmgE_PrpD_N"/>
    <property type="match status" value="1"/>
</dbReference>
<evidence type="ECO:0000313" key="13">
    <source>
        <dbReference type="EMBL" id="AKO65246.1"/>
    </source>
</evidence>
<feature type="domain" description="MmgE/PrpD C-terminal" evidence="12">
    <location>
        <begin position="287"/>
        <end position="468"/>
    </location>
</feature>
<dbReference type="InterPro" id="IPR042188">
    <property type="entry name" value="MmgE/PrpD_sf_2"/>
</dbReference>
<dbReference type="Proteomes" id="UP000066549">
    <property type="component" value="Chromosome"/>
</dbReference>
<comment type="catalytic activity">
    <reaction evidence="1">
        <text>(2S,3S)-2-methylcitrate = 2-methyl-cis-aconitate + H2O</text>
        <dbReference type="Rhea" id="RHEA:17725"/>
        <dbReference type="ChEBI" id="CHEBI:15377"/>
        <dbReference type="ChEBI" id="CHEBI:57872"/>
        <dbReference type="ChEBI" id="CHEBI:58853"/>
        <dbReference type="EC" id="4.2.1.79"/>
    </reaction>
</comment>
<dbReference type="InterPro" id="IPR045337">
    <property type="entry name" value="MmgE_PrpD_C"/>
</dbReference>
<evidence type="ECO:0000256" key="8">
    <source>
        <dbReference type="ARBA" id="ARBA00022532"/>
    </source>
</evidence>
<dbReference type="GO" id="GO:0003994">
    <property type="term" value="F:aconitate hydratase activity"/>
    <property type="evidence" value="ECO:0007669"/>
    <property type="project" value="UniProtKB-EC"/>
</dbReference>
<dbReference type="InterPro" id="IPR012705">
    <property type="entry name" value="2Me_IsoCit_deHydtase_PrpD"/>
</dbReference>
<accession>A0A0H4IWA4</accession>
<sequence length="486" mass="54211">MSSHISNVRPEPDQVIVDIAKYANEYEINSDEAIDTARYCLMDTLGCGLEALSYSACTKLLGPIVPGTIVPNGAKVPGTNYQLDPINAAFNIGAMIRWLDFNDTWLAAEWGHPSDNLGSILAVADWLSRTRIAEGQPPLLMKDVLIAMVKAHEIQGVIALENSFNRVGLDHVLLVKVASTAVVAKMLGATYEQIIDAVSNAWLDGQSLRTYRHAPNTGSRKSWAAGDATSRAVRLALMVMKGEMGYPSALSAKTWGFYDVLFKGKPFEFTQAYGSYVMENVLFKISFPAEFHAQTAVECALTLHPNNIDLIDTLEKIDNIDRIEITTHESAIRIIDKTGPLNNPADRDHCIQYMTAIGLLKGNLTAQDYEDEVANDPRVDALREKMTCIEKPEYTKDYLNPDKRSIANAVQIFYKDGSSSEQVAVEYPIGHRRRRSEGIPELIKKFEINLKREFDDTQSEKIMNLNLDIDLLQKTPVNEYVDLYTK</sequence>
<dbReference type="FunFam" id="3.30.1330.120:FF:000001">
    <property type="entry name" value="2-methylcitrate dehydratase"/>
    <property type="match status" value="1"/>
</dbReference>
<evidence type="ECO:0000256" key="3">
    <source>
        <dbReference type="ARBA" id="ARBA00005026"/>
    </source>
</evidence>
<comment type="catalytic activity">
    <reaction evidence="10">
        <text>citrate = D-threo-isocitrate</text>
        <dbReference type="Rhea" id="RHEA:10336"/>
        <dbReference type="ChEBI" id="CHEBI:15562"/>
        <dbReference type="ChEBI" id="CHEBI:16947"/>
        <dbReference type="EC" id="4.2.1.3"/>
    </reaction>
</comment>
<evidence type="ECO:0000256" key="9">
    <source>
        <dbReference type="ARBA" id="ARBA00023239"/>
    </source>
</evidence>
<feature type="domain" description="MmgE/PrpD N-terminal" evidence="11">
    <location>
        <begin position="18"/>
        <end position="269"/>
    </location>
</feature>
<evidence type="ECO:0000259" key="12">
    <source>
        <dbReference type="Pfam" id="PF19305"/>
    </source>
</evidence>
<dbReference type="Gene3D" id="3.30.1330.120">
    <property type="entry name" value="2-methylcitrate dehydratase PrpD"/>
    <property type="match status" value="1"/>
</dbReference>
<proteinExistence type="inferred from homology"/>
<comment type="pathway">
    <text evidence="2">Carbohydrate metabolism; tricarboxylic acid cycle; isocitrate from oxaloacetate: step 2/2.</text>
</comment>
<dbReference type="InterPro" id="IPR042183">
    <property type="entry name" value="MmgE/PrpD_sf_1"/>
</dbReference>
<dbReference type="EC" id="4.2.1.79" evidence="6"/>
<evidence type="ECO:0000256" key="1">
    <source>
        <dbReference type="ARBA" id="ARBA00000096"/>
    </source>
</evidence>
<evidence type="ECO:0000256" key="2">
    <source>
        <dbReference type="ARBA" id="ARBA00004717"/>
    </source>
</evidence>
<dbReference type="GO" id="GO:0019679">
    <property type="term" value="P:propionate metabolic process, methylcitrate cycle"/>
    <property type="evidence" value="ECO:0007669"/>
    <property type="project" value="InterPro"/>
</dbReference>
<evidence type="ECO:0000256" key="6">
    <source>
        <dbReference type="ARBA" id="ARBA00013124"/>
    </source>
</evidence>
<dbReference type="OrthoDB" id="9797528at2"/>
<comment type="similarity">
    <text evidence="4">Belongs to the PrpD family.</text>
</comment>
<gene>
    <name evidence="13" type="primary">prpD</name>
    <name evidence="13" type="ORF">VI33_00255</name>
</gene>
<evidence type="ECO:0000313" key="14">
    <source>
        <dbReference type="Proteomes" id="UP000066549"/>
    </source>
</evidence>
<dbReference type="Pfam" id="PF19305">
    <property type="entry name" value="MmgE_PrpD_C"/>
    <property type="match status" value="1"/>
</dbReference>
<dbReference type="PATRIC" id="fig|1623450.3.peg.52"/>
<dbReference type="AlphaFoldDB" id="A0A0H4IWA4"/>
<dbReference type="NCBIfam" id="NF006943">
    <property type="entry name" value="PRK09425.1"/>
    <property type="match status" value="1"/>
</dbReference>
<organism evidence="13 14">
    <name type="scientific">Methylophilales bacterium MBRS-H7</name>
    <dbReference type="NCBI Taxonomy" id="1623450"/>
    <lineage>
        <taxon>Bacteria</taxon>
        <taxon>Pseudomonadati</taxon>
        <taxon>Pseudomonadota</taxon>
        <taxon>Betaproteobacteria</taxon>
        <taxon>Nitrosomonadales</taxon>
        <taxon>OM43 clade</taxon>
    </lineage>
</organism>
<dbReference type="InterPro" id="IPR045336">
    <property type="entry name" value="MmgE_PrpD_N"/>
</dbReference>
<evidence type="ECO:0000256" key="4">
    <source>
        <dbReference type="ARBA" id="ARBA00006174"/>
    </source>
</evidence>
<dbReference type="InterPro" id="IPR005656">
    <property type="entry name" value="MmgE_PrpD"/>
</dbReference>
<evidence type="ECO:0000259" key="11">
    <source>
        <dbReference type="Pfam" id="PF03972"/>
    </source>
</evidence>
<dbReference type="Gene3D" id="1.10.4100.10">
    <property type="entry name" value="2-methylcitrate dehydratase PrpD"/>
    <property type="match status" value="1"/>
</dbReference>
<evidence type="ECO:0000256" key="10">
    <source>
        <dbReference type="ARBA" id="ARBA00023501"/>
    </source>
</evidence>
<dbReference type="InterPro" id="IPR036148">
    <property type="entry name" value="MmgE/PrpD_sf"/>
</dbReference>
<reference evidence="13 14" key="1">
    <citation type="submission" date="2015-03" db="EMBL/GenBank/DDBJ databases">
        <title>Comparative analysis of the OM43 clade including a novel species from Red Sea uncovers genomic and metabolic diversity among marine methylotrophs.</title>
        <authorList>
            <person name="Jimenez-Infante F."/>
            <person name="Ngugi D.K."/>
            <person name="Vinu M."/>
            <person name="Alam I."/>
            <person name="Kamau A."/>
            <person name="Blom J."/>
            <person name="Bajic V.B."/>
            <person name="Stingl U."/>
        </authorList>
    </citation>
    <scope>NUCLEOTIDE SEQUENCE [LARGE SCALE GENOMIC DNA]</scope>
    <source>
        <strain evidence="13 14">MBRSH7</strain>
    </source>
</reference>
<keyword evidence="9 13" id="KW-0456">Lyase</keyword>
<dbReference type="PANTHER" id="PTHR16943:SF8">
    <property type="entry name" value="2-METHYLCITRATE DEHYDRATASE"/>
    <property type="match status" value="1"/>
</dbReference>
<comment type="pathway">
    <text evidence="3">Organic acid metabolism; propanoate degradation.</text>
</comment>
<keyword evidence="14" id="KW-1185">Reference proteome</keyword>